<evidence type="ECO:0000256" key="3">
    <source>
        <dbReference type="ARBA" id="ARBA00023163"/>
    </source>
</evidence>
<feature type="domain" description="HTH tetR-type" evidence="5">
    <location>
        <begin position="14"/>
        <end position="74"/>
    </location>
</feature>
<evidence type="ECO:0000256" key="2">
    <source>
        <dbReference type="ARBA" id="ARBA00023125"/>
    </source>
</evidence>
<dbReference type="PANTHER" id="PTHR30055">
    <property type="entry name" value="HTH-TYPE TRANSCRIPTIONAL REGULATOR RUTR"/>
    <property type="match status" value="1"/>
</dbReference>
<dbReference type="InterPro" id="IPR009057">
    <property type="entry name" value="Homeodomain-like_sf"/>
</dbReference>
<dbReference type="SUPFAM" id="SSF46689">
    <property type="entry name" value="Homeodomain-like"/>
    <property type="match status" value="1"/>
</dbReference>
<dbReference type="AlphaFoldDB" id="A0A4U8Z1J8"/>
<dbReference type="Pfam" id="PF13305">
    <property type="entry name" value="TetR_C_33"/>
    <property type="match status" value="1"/>
</dbReference>
<gene>
    <name evidence="6" type="ORF">MTUNDRAET4_2259</name>
</gene>
<dbReference type="GO" id="GO:0000976">
    <property type="term" value="F:transcription cis-regulatory region binding"/>
    <property type="evidence" value="ECO:0007669"/>
    <property type="project" value="TreeGrafter"/>
</dbReference>
<dbReference type="PROSITE" id="PS50977">
    <property type="entry name" value="HTH_TETR_2"/>
    <property type="match status" value="1"/>
</dbReference>
<sequence>MKHAESRAGAYHHGDLKAALRVEAERILATGGAEAVSLRQVARNAGVSHAAPYRHYASREALLADIAVGGFERLLARFGALDDETHDPARRFLAMAETYVDFALSEPAIYRLMFGATLKKADHFALAEAGAQTFAALERAVAGLGVGAPADVEAVAAWSMAHGLAELVLDQKIEAEILAGESADWRMIVDAAASIFVAGLKARLSAPR</sequence>
<evidence type="ECO:0000259" key="5">
    <source>
        <dbReference type="PROSITE" id="PS50977"/>
    </source>
</evidence>
<evidence type="ECO:0000256" key="1">
    <source>
        <dbReference type="ARBA" id="ARBA00023015"/>
    </source>
</evidence>
<proteinExistence type="predicted"/>
<keyword evidence="1" id="KW-0805">Transcription regulation</keyword>
<dbReference type="PANTHER" id="PTHR30055:SF220">
    <property type="entry name" value="TETR-FAMILY REGULATORY PROTEIN"/>
    <property type="match status" value="1"/>
</dbReference>
<dbReference type="Pfam" id="PF00440">
    <property type="entry name" value="TetR_N"/>
    <property type="match status" value="1"/>
</dbReference>
<evidence type="ECO:0000313" key="6">
    <source>
        <dbReference type="EMBL" id="VFU09152.1"/>
    </source>
</evidence>
<evidence type="ECO:0000256" key="4">
    <source>
        <dbReference type="PROSITE-ProRule" id="PRU00335"/>
    </source>
</evidence>
<dbReference type="OrthoDB" id="7056813at2"/>
<dbReference type="EMBL" id="LR536450">
    <property type="protein sequence ID" value="VFU09152.1"/>
    <property type="molecule type" value="Genomic_DNA"/>
</dbReference>
<keyword evidence="3" id="KW-0804">Transcription</keyword>
<dbReference type="GO" id="GO:0003700">
    <property type="term" value="F:DNA-binding transcription factor activity"/>
    <property type="evidence" value="ECO:0007669"/>
    <property type="project" value="TreeGrafter"/>
</dbReference>
<dbReference type="InterPro" id="IPR036271">
    <property type="entry name" value="Tet_transcr_reg_TetR-rel_C_sf"/>
</dbReference>
<organism evidence="6 7">
    <name type="scientific">Methylocella tundrae</name>
    <dbReference type="NCBI Taxonomy" id="227605"/>
    <lineage>
        <taxon>Bacteria</taxon>
        <taxon>Pseudomonadati</taxon>
        <taxon>Pseudomonadota</taxon>
        <taxon>Alphaproteobacteria</taxon>
        <taxon>Hyphomicrobiales</taxon>
        <taxon>Beijerinckiaceae</taxon>
        <taxon>Methylocella</taxon>
    </lineage>
</organism>
<accession>A0A4U8Z1J8</accession>
<dbReference type="RefSeq" id="WP_134489389.1">
    <property type="nucleotide sequence ID" value="NZ_CP139089.1"/>
</dbReference>
<dbReference type="InterPro" id="IPR001647">
    <property type="entry name" value="HTH_TetR"/>
</dbReference>
<dbReference type="SUPFAM" id="SSF48498">
    <property type="entry name" value="Tetracyclin repressor-like, C-terminal domain"/>
    <property type="match status" value="1"/>
</dbReference>
<dbReference type="InterPro" id="IPR050109">
    <property type="entry name" value="HTH-type_TetR-like_transc_reg"/>
</dbReference>
<keyword evidence="2 4" id="KW-0238">DNA-binding</keyword>
<dbReference type="KEGG" id="mtun:MTUNDRAET4_2259"/>
<dbReference type="InterPro" id="IPR025996">
    <property type="entry name" value="MT1864/Rv1816-like_C"/>
</dbReference>
<feature type="DNA-binding region" description="H-T-H motif" evidence="4">
    <location>
        <begin position="37"/>
        <end position="56"/>
    </location>
</feature>
<name>A0A4U8Z1J8_METTU</name>
<reference evidence="6 7" key="1">
    <citation type="submission" date="2019-03" db="EMBL/GenBank/DDBJ databases">
        <authorList>
            <person name="Kox A.R. M."/>
        </authorList>
    </citation>
    <scope>NUCLEOTIDE SEQUENCE [LARGE SCALE GENOMIC DNA]</scope>
    <source>
        <strain evidence="6">MTUNDRAET4 annotated genome</strain>
    </source>
</reference>
<protein>
    <submittedName>
        <fullName evidence="6">TetR family transcriptional regulator</fullName>
    </submittedName>
</protein>
<evidence type="ECO:0000313" key="7">
    <source>
        <dbReference type="Proteomes" id="UP000294360"/>
    </source>
</evidence>
<dbReference type="Proteomes" id="UP000294360">
    <property type="component" value="Chromosome"/>
</dbReference>
<dbReference type="Gene3D" id="1.10.357.10">
    <property type="entry name" value="Tetracycline Repressor, domain 2"/>
    <property type="match status" value="1"/>
</dbReference>